<dbReference type="EMBL" id="CP000698">
    <property type="protein sequence ID" value="ABQ25784.1"/>
    <property type="molecule type" value="Genomic_DNA"/>
</dbReference>
<evidence type="ECO:0000256" key="4">
    <source>
        <dbReference type="ARBA" id="ARBA00022692"/>
    </source>
</evidence>
<dbReference type="GO" id="GO:0015483">
    <property type="term" value="F:long-chain fatty acid transporting porin activity"/>
    <property type="evidence" value="ECO:0007669"/>
    <property type="project" value="TreeGrafter"/>
</dbReference>
<evidence type="ECO:0000256" key="6">
    <source>
        <dbReference type="ARBA" id="ARBA00023136"/>
    </source>
</evidence>
<keyword evidence="10" id="KW-1185">Reference proteome</keyword>
<dbReference type="KEGG" id="gur:Gura_1588"/>
<evidence type="ECO:0000313" key="9">
    <source>
        <dbReference type="EMBL" id="ABQ25784.1"/>
    </source>
</evidence>
<keyword evidence="6" id="KW-0472">Membrane</keyword>
<dbReference type="InterPro" id="IPR005017">
    <property type="entry name" value="OMPP1/FadL/TodX"/>
</dbReference>
<dbReference type="RefSeq" id="WP_011938494.1">
    <property type="nucleotide sequence ID" value="NC_009483.1"/>
</dbReference>
<dbReference type="STRING" id="351605.Gura_1588"/>
<comment type="subcellular location">
    <subcellularLocation>
        <location evidence="1">Cell outer membrane</location>
        <topology evidence="1">Multi-pass membrane protein</topology>
    </subcellularLocation>
</comment>
<organism evidence="9 10">
    <name type="scientific">Geotalea uraniireducens (strain Rf4)</name>
    <name type="common">Geobacter uraniireducens</name>
    <dbReference type="NCBI Taxonomy" id="351605"/>
    <lineage>
        <taxon>Bacteria</taxon>
        <taxon>Pseudomonadati</taxon>
        <taxon>Thermodesulfobacteriota</taxon>
        <taxon>Desulfuromonadia</taxon>
        <taxon>Geobacterales</taxon>
        <taxon>Geobacteraceae</taxon>
        <taxon>Geotalea</taxon>
    </lineage>
</organism>
<keyword evidence="3" id="KW-1134">Transmembrane beta strand</keyword>
<dbReference type="PANTHER" id="PTHR35093:SF8">
    <property type="entry name" value="OUTER MEMBRANE PROTEIN NMB0088-RELATED"/>
    <property type="match status" value="1"/>
</dbReference>
<reference evidence="9 10" key="1">
    <citation type="submission" date="2007-05" db="EMBL/GenBank/DDBJ databases">
        <title>Complete sequence of Geobacter uraniireducens Rf4.</title>
        <authorList>
            <consortium name="US DOE Joint Genome Institute"/>
            <person name="Copeland A."/>
            <person name="Lucas S."/>
            <person name="Lapidus A."/>
            <person name="Barry K."/>
            <person name="Detter J.C."/>
            <person name="Glavina del Rio T."/>
            <person name="Hammon N."/>
            <person name="Israni S."/>
            <person name="Dalin E."/>
            <person name="Tice H."/>
            <person name="Pitluck S."/>
            <person name="Chertkov O."/>
            <person name="Brettin T."/>
            <person name="Bruce D."/>
            <person name="Han C."/>
            <person name="Schmutz J."/>
            <person name="Larimer F."/>
            <person name="Land M."/>
            <person name="Hauser L."/>
            <person name="Kyrpides N."/>
            <person name="Mikhailova N."/>
            <person name="Shelobolina E."/>
            <person name="Aklujkar M."/>
            <person name="Lovley D."/>
            <person name="Richardson P."/>
        </authorList>
    </citation>
    <scope>NUCLEOTIDE SEQUENCE [LARGE SCALE GENOMIC DNA]</scope>
    <source>
        <strain evidence="9 10">Rf4</strain>
    </source>
</reference>
<keyword evidence="5 8" id="KW-0732">Signal</keyword>
<protein>
    <submittedName>
        <fullName evidence="9">Membrane protein involved in aromatic hydrocarbon degradation</fullName>
    </submittedName>
</protein>
<evidence type="ECO:0000313" key="10">
    <source>
        <dbReference type="Proteomes" id="UP000006695"/>
    </source>
</evidence>
<name>A5GEC9_GEOUR</name>
<feature type="chain" id="PRO_5002682257" evidence="8">
    <location>
        <begin position="24"/>
        <end position="422"/>
    </location>
</feature>
<dbReference type="AlphaFoldDB" id="A5GEC9"/>
<keyword evidence="7" id="KW-0998">Cell outer membrane</keyword>
<accession>A5GEC9</accession>
<dbReference type="PANTHER" id="PTHR35093">
    <property type="entry name" value="OUTER MEMBRANE PROTEIN NMB0088-RELATED"/>
    <property type="match status" value="1"/>
</dbReference>
<feature type="signal peptide" evidence="8">
    <location>
        <begin position="1"/>
        <end position="23"/>
    </location>
</feature>
<sequence length="422" mass="45065">MNKKLTCTIVAGAILGMTAPSFGAGFRISDQGAKSMSMANAFAAQADDPSALAFNPAGIAFLKGSQVQVGSTTVLVPQTEFTGTTRLSGSTTVTEKANRDIFIAPTFYVTTSLESVPLSFGLGVNSFFPLAKRWDAGGNFRDSIQEIEIKPINFQPTLAYRFDALKLALAAGLDITYAMASLQKVAYSPFPPPSGPYTALGNMGVDATAVGLGYNVGAQWKPLRQLTFGAAYRSQVKLKLEGDANFAATTAGAAITGPGTTRGTAKLDITLPDVLTLAVAWKPIESLTLEFDAERTGWSSYDKFAPSFGGKLAPLSTSEAKNWEDVWAYRFGTQFAATKSLDLRAGYAYDISPTPDATIGPELPDADRHNITFGLGLHNDYAAFDMGYMFVHFVDRTVSNAKQTGEYKSDAHLFGVSITTKF</sequence>
<evidence type="ECO:0000256" key="5">
    <source>
        <dbReference type="ARBA" id="ARBA00022729"/>
    </source>
</evidence>
<proteinExistence type="inferred from homology"/>
<dbReference type="GO" id="GO:0009279">
    <property type="term" value="C:cell outer membrane"/>
    <property type="evidence" value="ECO:0007669"/>
    <property type="project" value="UniProtKB-SubCell"/>
</dbReference>
<dbReference type="HOGENOM" id="CLU_035981_2_1_7"/>
<evidence type="ECO:0000256" key="8">
    <source>
        <dbReference type="SAM" id="SignalP"/>
    </source>
</evidence>
<evidence type="ECO:0000256" key="7">
    <source>
        <dbReference type="ARBA" id="ARBA00023237"/>
    </source>
</evidence>
<evidence type="ECO:0000256" key="2">
    <source>
        <dbReference type="ARBA" id="ARBA00008163"/>
    </source>
</evidence>
<dbReference type="Proteomes" id="UP000006695">
    <property type="component" value="Chromosome"/>
</dbReference>
<comment type="similarity">
    <text evidence="2">Belongs to the OmpP1/FadL family.</text>
</comment>
<evidence type="ECO:0000256" key="3">
    <source>
        <dbReference type="ARBA" id="ARBA00022452"/>
    </source>
</evidence>
<gene>
    <name evidence="9" type="ordered locus">Gura_1588</name>
</gene>
<dbReference type="Gene3D" id="2.40.160.60">
    <property type="entry name" value="Outer membrane protein transport protein (OMPP1/FadL/TodX)"/>
    <property type="match status" value="1"/>
</dbReference>
<keyword evidence="4" id="KW-0812">Transmembrane</keyword>
<evidence type="ECO:0000256" key="1">
    <source>
        <dbReference type="ARBA" id="ARBA00004571"/>
    </source>
</evidence>
<dbReference type="SUPFAM" id="SSF56935">
    <property type="entry name" value="Porins"/>
    <property type="match status" value="1"/>
</dbReference>
<dbReference type="Pfam" id="PF03349">
    <property type="entry name" value="Toluene_X"/>
    <property type="match status" value="1"/>
</dbReference>